<feature type="domain" description="VWFA" evidence="2">
    <location>
        <begin position="336"/>
        <end position="532"/>
    </location>
</feature>
<dbReference type="SMART" id="SM00327">
    <property type="entry name" value="VWA"/>
    <property type="match status" value="1"/>
</dbReference>
<protein>
    <recommendedName>
        <fullName evidence="2">VWFA domain-containing protein</fullName>
    </recommendedName>
</protein>
<accession>G7GSB4</accession>
<evidence type="ECO:0000313" key="4">
    <source>
        <dbReference type="Proteomes" id="UP000006023"/>
    </source>
</evidence>
<keyword evidence="1" id="KW-0472">Membrane</keyword>
<name>G7GSB4_9ACTN</name>
<comment type="caution">
    <text evidence="3">The sequence shown here is derived from an EMBL/GenBank/DDBJ whole genome shotgun (WGS) entry which is preliminary data.</text>
</comment>
<evidence type="ECO:0000313" key="3">
    <source>
        <dbReference type="EMBL" id="GAB06478.1"/>
    </source>
</evidence>
<organism evidence="3 4">
    <name type="scientific">Gordonia amarae NBRC 15530</name>
    <dbReference type="NCBI Taxonomy" id="1075090"/>
    <lineage>
        <taxon>Bacteria</taxon>
        <taxon>Bacillati</taxon>
        <taxon>Actinomycetota</taxon>
        <taxon>Actinomycetes</taxon>
        <taxon>Mycobacteriales</taxon>
        <taxon>Gordoniaceae</taxon>
        <taxon>Gordonia</taxon>
    </lineage>
</organism>
<keyword evidence="1" id="KW-0812">Transmembrane</keyword>
<dbReference type="PROSITE" id="PS50234">
    <property type="entry name" value="VWFA"/>
    <property type="match status" value="1"/>
</dbReference>
<dbReference type="STRING" id="1075090.GOAMR_52_00750"/>
<dbReference type="RefSeq" id="WP_005189545.1">
    <property type="nucleotide sequence ID" value="NZ_BAED01000052.1"/>
</dbReference>
<dbReference type="EMBL" id="BAED01000052">
    <property type="protein sequence ID" value="GAB06478.1"/>
    <property type="molecule type" value="Genomic_DNA"/>
</dbReference>
<keyword evidence="1" id="KW-1133">Transmembrane helix</keyword>
<dbReference type="AlphaFoldDB" id="G7GSB4"/>
<dbReference type="eggNOG" id="COG2304">
    <property type="taxonomic scope" value="Bacteria"/>
</dbReference>
<dbReference type="Pfam" id="PF13531">
    <property type="entry name" value="SBP_bac_11"/>
    <property type="match status" value="1"/>
</dbReference>
<sequence>MVRHGGDRRRGGSHGEGGRGGATIRVATAVALVAILAGGVVLWRDVADGCGGNRTGIAVAADPTIATTLRSVAEKASDTSCFDYSVEAVEGGRIPALLTGGKDIPDLWVADSQHRARRVLAQVRLGSGAVVGSLATTPAVVASTQTVSEDSWVDVMNLPDLNIGNPASSSLADAPIIGALGAPGADKLNKRTLMLAMAEMASRRNDAGATEDSEQGRLKLADTSTVHVVTSEQQYLEFLRGHAGTRLQATTPATGTVLIDYPLVNTSKAHRDRTAEAAAALVRTAGSGAGQKILGAAGFRNPDGTGVGEPVKALTVDATKLDKALDQWFELNLPTRTIMAIDTSGSMQSPAGNSTRAALLTDAVVGAFALIPRNGVVGMWIFGIDKGGIGTDWNELVPSRRLDEKVGDVMQRDMLITGVRKAMTTQLGGGTGLYDTILAGYKKALADYDPNYSNTFTVLTDGRNEDSRSISLDDLVKQLKALTDPGRPVRIVAMGISEDADAESLTKITDVTGGATFVATDPGKIKTIFDDAARTRLMNAS</sequence>
<dbReference type="InterPro" id="IPR036465">
    <property type="entry name" value="vWFA_dom_sf"/>
</dbReference>
<dbReference type="InterPro" id="IPR002035">
    <property type="entry name" value="VWF_A"/>
</dbReference>
<dbReference type="Proteomes" id="UP000006023">
    <property type="component" value="Unassembled WGS sequence"/>
</dbReference>
<reference evidence="3 4" key="1">
    <citation type="submission" date="2011-11" db="EMBL/GenBank/DDBJ databases">
        <title>Whole genome shotgun sequence of Gordonia amarae NBRC 15530.</title>
        <authorList>
            <person name="Takarada H."/>
            <person name="Hosoyama A."/>
            <person name="Tsuchikane K."/>
            <person name="Katsumata H."/>
            <person name="Yamazaki S."/>
            <person name="Fujita N."/>
        </authorList>
    </citation>
    <scope>NUCLEOTIDE SEQUENCE [LARGE SCALE GENOMIC DNA]</scope>
    <source>
        <strain evidence="3 4">NBRC 15530</strain>
    </source>
</reference>
<evidence type="ECO:0000256" key="1">
    <source>
        <dbReference type="SAM" id="Phobius"/>
    </source>
</evidence>
<gene>
    <name evidence="3" type="ORF">GOAMR_52_00750</name>
</gene>
<feature type="transmembrane region" description="Helical" evidence="1">
    <location>
        <begin position="21"/>
        <end position="43"/>
    </location>
</feature>
<dbReference type="Pfam" id="PF00092">
    <property type="entry name" value="VWA"/>
    <property type="match status" value="1"/>
</dbReference>
<dbReference type="Gene3D" id="3.40.50.410">
    <property type="entry name" value="von Willebrand factor, type A domain"/>
    <property type="match status" value="1"/>
</dbReference>
<keyword evidence="4" id="KW-1185">Reference proteome</keyword>
<proteinExistence type="predicted"/>
<dbReference type="SUPFAM" id="SSF53300">
    <property type="entry name" value="vWA-like"/>
    <property type="match status" value="1"/>
</dbReference>
<evidence type="ECO:0000259" key="2">
    <source>
        <dbReference type="PROSITE" id="PS50234"/>
    </source>
</evidence>